<proteinExistence type="predicted"/>
<dbReference type="Proteomes" id="UP000886595">
    <property type="component" value="Unassembled WGS sequence"/>
</dbReference>
<name>A0A8X7VFX2_BRACI</name>
<evidence type="ECO:0000313" key="2">
    <source>
        <dbReference type="EMBL" id="KAG2310468.1"/>
    </source>
</evidence>
<keyword evidence="3" id="KW-1185">Reference proteome</keyword>
<sequence>MCSGPIVSTLANAFSLLYFEVTKAMDDRATEEPCDIACRFCDGLLDIEDYPQEFSRPARHSYPLNYSLHSTT</sequence>
<dbReference type="OrthoDB" id="505263at2759"/>
<dbReference type="AlphaFoldDB" id="A0A8X7VFX2"/>
<accession>A0A8X7VFX2</accession>
<evidence type="ECO:0000313" key="3">
    <source>
        <dbReference type="Proteomes" id="UP000886595"/>
    </source>
</evidence>
<feature type="signal peptide" evidence="1">
    <location>
        <begin position="1"/>
        <end position="24"/>
    </location>
</feature>
<reference evidence="2 3" key="1">
    <citation type="submission" date="2020-02" db="EMBL/GenBank/DDBJ databases">
        <authorList>
            <person name="Ma Q."/>
            <person name="Huang Y."/>
            <person name="Song X."/>
            <person name="Pei D."/>
        </authorList>
    </citation>
    <scope>NUCLEOTIDE SEQUENCE [LARGE SCALE GENOMIC DNA]</scope>
    <source>
        <strain evidence="2">Sxm20200214</strain>
        <tissue evidence="2">Leaf</tissue>
    </source>
</reference>
<comment type="caution">
    <text evidence="2">The sequence shown here is derived from an EMBL/GenBank/DDBJ whole genome shotgun (WGS) entry which is preliminary data.</text>
</comment>
<gene>
    <name evidence="2" type="ORF">Bca52824_022025</name>
</gene>
<dbReference type="EMBL" id="JAAMPC010000005">
    <property type="protein sequence ID" value="KAG2310468.1"/>
    <property type="molecule type" value="Genomic_DNA"/>
</dbReference>
<organism evidence="2 3">
    <name type="scientific">Brassica carinata</name>
    <name type="common">Ethiopian mustard</name>
    <name type="synonym">Abyssinian cabbage</name>
    <dbReference type="NCBI Taxonomy" id="52824"/>
    <lineage>
        <taxon>Eukaryota</taxon>
        <taxon>Viridiplantae</taxon>
        <taxon>Streptophyta</taxon>
        <taxon>Embryophyta</taxon>
        <taxon>Tracheophyta</taxon>
        <taxon>Spermatophyta</taxon>
        <taxon>Magnoliopsida</taxon>
        <taxon>eudicotyledons</taxon>
        <taxon>Gunneridae</taxon>
        <taxon>Pentapetalae</taxon>
        <taxon>rosids</taxon>
        <taxon>malvids</taxon>
        <taxon>Brassicales</taxon>
        <taxon>Brassicaceae</taxon>
        <taxon>Brassiceae</taxon>
        <taxon>Brassica</taxon>
    </lineage>
</organism>
<evidence type="ECO:0000256" key="1">
    <source>
        <dbReference type="SAM" id="SignalP"/>
    </source>
</evidence>
<dbReference type="PANTHER" id="PTHR37201:SF1">
    <property type="entry name" value="WD REPEAT PROTEIN"/>
    <property type="match status" value="1"/>
</dbReference>
<protein>
    <submittedName>
        <fullName evidence="2">Uncharacterized protein</fullName>
    </submittedName>
</protein>
<keyword evidence="1" id="KW-0732">Signal</keyword>
<dbReference type="PANTHER" id="PTHR37201">
    <property type="entry name" value="WD REPEAT PROTEIN"/>
    <property type="match status" value="1"/>
</dbReference>
<feature type="chain" id="PRO_5036495929" evidence="1">
    <location>
        <begin position="25"/>
        <end position="72"/>
    </location>
</feature>